<feature type="compositionally biased region" description="Polar residues" evidence="1">
    <location>
        <begin position="1"/>
        <end position="15"/>
    </location>
</feature>
<reference evidence="2 3" key="1">
    <citation type="journal article" date="2013" name="PLoS Genet.">
        <title>Distinctive expansion of potential virulence genes in the genome of the oomycete fish pathogen Saprolegnia parasitica.</title>
        <authorList>
            <person name="Jiang R.H."/>
            <person name="de Bruijn I."/>
            <person name="Haas B.J."/>
            <person name="Belmonte R."/>
            <person name="Lobach L."/>
            <person name="Christie J."/>
            <person name="van den Ackerveken G."/>
            <person name="Bottin A."/>
            <person name="Bulone V."/>
            <person name="Diaz-Moreno S.M."/>
            <person name="Dumas B."/>
            <person name="Fan L."/>
            <person name="Gaulin E."/>
            <person name="Govers F."/>
            <person name="Grenville-Briggs L.J."/>
            <person name="Horner N.R."/>
            <person name="Levin J.Z."/>
            <person name="Mammella M."/>
            <person name="Meijer H.J."/>
            <person name="Morris P."/>
            <person name="Nusbaum C."/>
            <person name="Oome S."/>
            <person name="Phillips A.J."/>
            <person name="van Rooyen D."/>
            <person name="Rzeszutek E."/>
            <person name="Saraiva M."/>
            <person name="Secombes C.J."/>
            <person name="Seidl M.F."/>
            <person name="Snel B."/>
            <person name="Stassen J.H."/>
            <person name="Sykes S."/>
            <person name="Tripathy S."/>
            <person name="van den Berg H."/>
            <person name="Vega-Arreguin J.C."/>
            <person name="Wawra S."/>
            <person name="Young S.K."/>
            <person name="Zeng Q."/>
            <person name="Dieguez-Uribeondo J."/>
            <person name="Russ C."/>
            <person name="Tyler B.M."/>
            <person name="van West P."/>
        </authorList>
    </citation>
    <scope>NUCLEOTIDE SEQUENCE [LARGE SCALE GENOMIC DNA]</scope>
    <source>
        <strain evidence="2 3">CBS 223.65</strain>
    </source>
</reference>
<protein>
    <submittedName>
        <fullName evidence="2">Uncharacterized protein</fullName>
    </submittedName>
</protein>
<evidence type="ECO:0000313" key="2">
    <source>
        <dbReference type="EMBL" id="KDO23723.1"/>
    </source>
</evidence>
<dbReference type="Proteomes" id="UP000030745">
    <property type="component" value="Unassembled WGS sequence"/>
</dbReference>
<organism evidence="2 3">
    <name type="scientific">Saprolegnia parasitica (strain CBS 223.65)</name>
    <dbReference type="NCBI Taxonomy" id="695850"/>
    <lineage>
        <taxon>Eukaryota</taxon>
        <taxon>Sar</taxon>
        <taxon>Stramenopiles</taxon>
        <taxon>Oomycota</taxon>
        <taxon>Saprolegniomycetes</taxon>
        <taxon>Saprolegniales</taxon>
        <taxon>Saprolegniaceae</taxon>
        <taxon>Saprolegnia</taxon>
    </lineage>
</organism>
<evidence type="ECO:0000313" key="3">
    <source>
        <dbReference type="Proteomes" id="UP000030745"/>
    </source>
</evidence>
<sequence>MATRQAPGSATSSKAPTEDDREKESTVWSSDGEKEDKTLSEDKKTRRRAQIAKSARKHRIRQKQELLGLRTQVQELTEALAKARRGPSAHRGVVQKTGSIEIALGAAEMEMSHSLRGLWLNAPLQVDTGPGPNVYHPFHHLGVDPIKRMAMISEIARPGPARMYTQVMEDTRSIPSFPPYVDVRMTSMGENVSIKFCRVCEITSFDHRTVSEVFWDIFWGFDSQGVVDNPGLCRRKLITQVDNNTHYEHIAYTVPNMPEVRLESLDVVTRLHHPQYSIFTWESVDRDDLVPSPSDPHTIRREEVGGVLFQTETDADGCIRTVLRTVIYSRPFVRTLPKIFGDMNEPFAHLYCRLNVIAEEQVSRHLLQKFMTS</sequence>
<evidence type="ECO:0000256" key="1">
    <source>
        <dbReference type="SAM" id="MobiDB-lite"/>
    </source>
</evidence>
<dbReference type="OrthoDB" id="161411at2759"/>
<dbReference type="OMA" id="THYEHIA"/>
<name>A0A067BZP5_SAPPC</name>
<dbReference type="CDD" id="cd14686">
    <property type="entry name" value="bZIP"/>
    <property type="match status" value="1"/>
</dbReference>
<proteinExistence type="predicted"/>
<dbReference type="KEGG" id="spar:SPRG_10501"/>
<accession>A0A067BZP5</accession>
<feature type="compositionally biased region" description="Basic and acidic residues" evidence="1">
    <location>
        <begin position="16"/>
        <end position="44"/>
    </location>
</feature>
<dbReference type="AlphaFoldDB" id="A0A067BZP5"/>
<dbReference type="GeneID" id="24132609"/>
<gene>
    <name evidence="2" type="ORF">SPRG_10501</name>
</gene>
<dbReference type="RefSeq" id="XP_012205541.1">
    <property type="nucleotide sequence ID" value="XM_012350151.1"/>
</dbReference>
<keyword evidence="3" id="KW-1185">Reference proteome</keyword>
<feature type="region of interest" description="Disordered" evidence="1">
    <location>
        <begin position="1"/>
        <end position="47"/>
    </location>
</feature>
<dbReference type="EMBL" id="KK583250">
    <property type="protein sequence ID" value="KDO23723.1"/>
    <property type="molecule type" value="Genomic_DNA"/>
</dbReference>
<dbReference type="VEuPathDB" id="FungiDB:SPRG_10501"/>